<feature type="transmembrane region" description="Helical" evidence="7">
    <location>
        <begin position="273"/>
        <end position="294"/>
    </location>
</feature>
<dbReference type="PIRSF" id="PIRSF006066">
    <property type="entry name" value="HI0050"/>
    <property type="match status" value="1"/>
</dbReference>
<evidence type="ECO:0000256" key="1">
    <source>
        <dbReference type="ARBA" id="ARBA00004429"/>
    </source>
</evidence>
<feature type="domain" description="TRAP C4-dicarboxylate transport system permease DctM subunit" evidence="8">
    <location>
        <begin position="9"/>
        <end position="417"/>
    </location>
</feature>
<dbReference type="InterPro" id="IPR004681">
    <property type="entry name" value="TRAP_DctM"/>
</dbReference>
<reference evidence="9" key="1">
    <citation type="submission" date="2022-12" db="EMBL/GenBank/DDBJ databases">
        <title>Bacterial isolates from different developmental stages of Nematostella vectensis.</title>
        <authorList>
            <person name="Fraune S."/>
        </authorList>
    </citation>
    <scope>NUCLEOTIDE SEQUENCE</scope>
    <source>
        <strain evidence="9">G21630-S1</strain>
    </source>
</reference>
<comment type="subunit">
    <text evidence="7">The complex comprises the extracytoplasmic solute receptor protein and the two transmembrane proteins.</text>
</comment>
<comment type="function">
    <text evidence="7">Part of the tripartite ATP-independent periplasmic (TRAP) transport system.</text>
</comment>
<evidence type="ECO:0000256" key="3">
    <source>
        <dbReference type="ARBA" id="ARBA00022519"/>
    </source>
</evidence>
<accession>A0ABT4LK67</accession>
<protein>
    <recommendedName>
        <fullName evidence="7">TRAP transporter large permease protein</fullName>
    </recommendedName>
</protein>
<organism evidence="9 10">
    <name type="scientific">Kiloniella laminariae</name>
    <dbReference type="NCBI Taxonomy" id="454162"/>
    <lineage>
        <taxon>Bacteria</taxon>
        <taxon>Pseudomonadati</taxon>
        <taxon>Pseudomonadota</taxon>
        <taxon>Alphaproteobacteria</taxon>
        <taxon>Rhodospirillales</taxon>
        <taxon>Kiloniellaceae</taxon>
        <taxon>Kiloniella</taxon>
    </lineage>
</organism>
<evidence type="ECO:0000256" key="6">
    <source>
        <dbReference type="ARBA" id="ARBA00023136"/>
    </source>
</evidence>
<feature type="transmembrane region" description="Helical" evidence="7">
    <location>
        <begin position="136"/>
        <end position="159"/>
    </location>
</feature>
<feature type="transmembrane region" description="Helical" evidence="7">
    <location>
        <begin position="242"/>
        <end position="261"/>
    </location>
</feature>
<feature type="transmembrane region" description="Helical" evidence="7">
    <location>
        <begin position="402"/>
        <end position="426"/>
    </location>
</feature>
<evidence type="ECO:0000256" key="5">
    <source>
        <dbReference type="ARBA" id="ARBA00022989"/>
    </source>
</evidence>
<dbReference type="NCBIfam" id="TIGR00786">
    <property type="entry name" value="dctM"/>
    <property type="match status" value="1"/>
</dbReference>
<dbReference type="Proteomes" id="UP001069802">
    <property type="component" value="Unassembled WGS sequence"/>
</dbReference>
<dbReference type="Pfam" id="PF06808">
    <property type="entry name" value="DctM"/>
    <property type="match status" value="1"/>
</dbReference>
<keyword evidence="4 7" id="KW-0812">Transmembrane</keyword>
<evidence type="ECO:0000256" key="7">
    <source>
        <dbReference type="RuleBase" id="RU369079"/>
    </source>
</evidence>
<dbReference type="EMBL" id="JAPWGY010000003">
    <property type="protein sequence ID" value="MCZ4281481.1"/>
    <property type="molecule type" value="Genomic_DNA"/>
</dbReference>
<comment type="subcellular location">
    <subcellularLocation>
        <location evidence="1 7">Cell inner membrane</location>
        <topology evidence="1 7">Multi-pass membrane protein</topology>
    </subcellularLocation>
</comment>
<comment type="caution">
    <text evidence="7">Lacks conserved residue(s) required for the propagation of feature annotation.</text>
</comment>
<evidence type="ECO:0000256" key="2">
    <source>
        <dbReference type="ARBA" id="ARBA00022475"/>
    </source>
</evidence>
<keyword evidence="3 7" id="KW-0997">Cell inner membrane</keyword>
<dbReference type="PANTHER" id="PTHR33362:SF2">
    <property type="entry name" value="TRAP TRANSPORTER LARGE PERMEASE PROTEIN"/>
    <property type="match status" value="1"/>
</dbReference>
<evidence type="ECO:0000259" key="8">
    <source>
        <dbReference type="Pfam" id="PF06808"/>
    </source>
</evidence>
<dbReference type="PANTHER" id="PTHR33362">
    <property type="entry name" value="SIALIC ACID TRAP TRANSPORTER PERMEASE PROTEIN SIAT-RELATED"/>
    <property type="match status" value="1"/>
</dbReference>
<sequence length="427" mass="44514">MILLFICLVFLGTIFLGVPLVWAIIVTAILPIFVFDLGYPLQAVFLNLIGGVEPNHFIAIPLFIVAGELMGRGGVGQRIIDFAKAAFGFLPGGLGFVVVGASMLFGGISGSAIADSAAIGSVMIPNMAKQGYSKAFAGGLVAAAGTIGIIIPPSIPMLIYGFVGNVSVADLFIAGIIPGLIFGLFFMGVCYHVGKKTGCDPGGLKTSQKELWHAFTGSAPALFMPVLILGGIFGGLVTPTEAAAVAVVYGFIVTVVIYRDFSLRDLPKLMIDSFVTSAIVMVVIGATSVLGWLITLEQLPQILVEFVQAVSSSPFTFLLLVNLVLLVLGLVLDPVPAILLTAPLFIPTALTFGVDPVHLGVIMTCNVAVGLFTPPVGATLYVASRISGVGVLSIARAMAPLYLVAISALLLVTYVPAVSMTLVHFFR</sequence>
<feature type="transmembrane region" description="Helical" evidence="7">
    <location>
        <begin position="39"/>
        <end position="67"/>
    </location>
</feature>
<keyword evidence="5 7" id="KW-1133">Transmembrane helix</keyword>
<comment type="caution">
    <text evidence="9">The sequence shown here is derived from an EMBL/GenBank/DDBJ whole genome shotgun (WGS) entry which is preliminary data.</text>
</comment>
<gene>
    <name evidence="9" type="ORF">O4H49_11880</name>
</gene>
<dbReference type="InterPro" id="IPR010656">
    <property type="entry name" value="DctM"/>
</dbReference>
<name>A0ABT4LK67_9PROT</name>
<dbReference type="RefSeq" id="WP_269423630.1">
    <property type="nucleotide sequence ID" value="NZ_JAPWGY010000003.1"/>
</dbReference>
<feature type="transmembrane region" description="Helical" evidence="7">
    <location>
        <begin position="214"/>
        <end position="236"/>
    </location>
</feature>
<keyword evidence="10" id="KW-1185">Reference proteome</keyword>
<feature type="transmembrane region" description="Helical" evidence="7">
    <location>
        <begin position="378"/>
        <end position="395"/>
    </location>
</feature>
<keyword evidence="6 7" id="KW-0472">Membrane</keyword>
<evidence type="ECO:0000256" key="4">
    <source>
        <dbReference type="ARBA" id="ARBA00022692"/>
    </source>
</evidence>
<feature type="transmembrane region" description="Helical" evidence="7">
    <location>
        <begin position="79"/>
        <end position="98"/>
    </location>
</feature>
<comment type="similarity">
    <text evidence="7">Belongs to the TRAP transporter large permease family.</text>
</comment>
<evidence type="ECO:0000313" key="10">
    <source>
        <dbReference type="Proteomes" id="UP001069802"/>
    </source>
</evidence>
<feature type="transmembrane region" description="Helical" evidence="7">
    <location>
        <begin position="171"/>
        <end position="193"/>
    </location>
</feature>
<keyword evidence="7" id="KW-0813">Transport</keyword>
<proteinExistence type="inferred from homology"/>
<feature type="transmembrane region" description="Helical" evidence="7">
    <location>
        <begin position="314"/>
        <end position="332"/>
    </location>
</feature>
<evidence type="ECO:0000313" key="9">
    <source>
        <dbReference type="EMBL" id="MCZ4281481.1"/>
    </source>
</evidence>
<keyword evidence="2" id="KW-1003">Cell membrane</keyword>